<reference evidence="2" key="1">
    <citation type="submission" date="2023-06" db="EMBL/GenBank/DDBJ databases">
        <title>Genome-scale phylogeny and comparative genomics of the fungal order Sordariales.</title>
        <authorList>
            <consortium name="Lawrence Berkeley National Laboratory"/>
            <person name="Hensen N."/>
            <person name="Bonometti L."/>
            <person name="Westerberg I."/>
            <person name="Brannstrom I.O."/>
            <person name="Guillou S."/>
            <person name="Cros-Aarteil S."/>
            <person name="Calhoun S."/>
            <person name="Haridas S."/>
            <person name="Kuo A."/>
            <person name="Mondo S."/>
            <person name="Pangilinan J."/>
            <person name="Riley R."/>
            <person name="LaButti K."/>
            <person name="Andreopoulos B."/>
            <person name="Lipzen A."/>
            <person name="Chen C."/>
            <person name="Yanf M."/>
            <person name="Daum C."/>
            <person name="Ng V."/>
            <person name="Clum A."/>
            <person name="Steindorff A."/>
            <person name="Ohm R."/>
            <person name="Martin F."/>
            <person name="Silar P."/>
            <person name="Natvig D."/>
            <person name="Lalanne C."/>
            <person name="Gautier V."/>
            <person name="Ament-velasquez S.L."/>
            <person name="Kruys A."/>
            <person name="Hutchinson M.I."/>
            <person name="Powell A.J."/>
            <person name="Barry K."/>
            <person name="Miller A.N."/>
            <person name="Grigoriev I.V."/>
            <person name="Debuchy R."/>
            <person name="Gladieux P."/>
            <person name="Thoren M.H."/>
            <person name="Johannesson H."/>
        </authorList>
    </citation>
    <scope>NUCLEOTIDE SEQUENCE</scope>
    <source>
        <strain evidence="2">SMH3187-1</strain>
    </source>
</reference>
<accession>A0AA40EP96</accession>
<protein>
    <submittedName>
        <fullName evidence="2">Uncharacterized protein</fullName>
    </submittedName>
</protein>
<evidence type="ECO:0000256" key="1">
    <source>
        <dbReference type="SAM" id="MobiDB-lite"/>
    </source>
</evidence>
<name>A0AA40EP96_9PEZI</name>
<proteinExistence type="predicted"/>
<evidence type="ECO:0000313" key="3">
    <source>
        <dbReference type="Proteomes" id="UP001172155"/>
    </source>
</evidence>
<feature type="compositionally biased region" description="Basic and acidic residues" evidence="1">
    <location>
        <begin position="120"/>
        <end position="129"/>
    </location>
</feature>
<dbReference type="Proteomes" id="UP001172155">
    <property type="component" value="Unassembled WGS sequence"/>
</dbReference>
<keyword evidence="3" id="KW-1185">Reference proteome</keyword>
<feature type="region of interest" description="Disordered" evidence="1">
    <location>
        <begin position="1"/>
        <end position="129"/>
    </location>
</feature>
<dbReference type="EMBL" id="JAUKUD010000005">
    <property type="protein sequence ID" value="KAK0742985.1"/>
    <property type="molecule type" value="Genomic_DNA"/>
</dbReference>
<gene>
    <name evidence="2" type="ORF">B0T18DRAFT_414180</name>
</gene>
<organism evidence="2 3">
    <name type="scientific">Schizothecium vesticola</name>
    <dbReference type="NCBI Taxonomy" id="314040"/>
    <lineage>
        <taxon>Eukaryota</taxon>
        <taxon>Fungi</taxon>
        <taxon>Dikarya</taxon>
        <taxon>Ascomycota</taxon>
        <taxon>Pezizomycotina</taxon>
        <taxon>Sordariomycetes</taxon>
        <taxon>Sordariomycetidae</taxon>
        <taxon>Sordariales</taxon>
        <taxon>Schizotheciaceae</taxon>
        <taxon>Schizothecium</taxon>
    </lineage>
</organism>
<sequence length="129" mass="13611">MAYRMASDSKLQDLHPTHPPNQQTSPPNGISPFRPPINLASRRATPEARAASPRGRSQDPSRLPCHPPDEYGPGPDWQGSWGPVRWVSGLVGLPDANGKGLTGRPDANGKGLTGDDDDSVGDRGVDIGG</sequence>
<dbReference type="AlphaFoldDB" id="A0AA40EP96"/>
<evidence type="ECO:0000313" key="2">
    <source>
        <dbReference type="EMBL" id="KAK0742985.1"/>
    </source>
</evidence>
<comment type="caution">
    <text evidence="2">The sequence shown here is derived from an EMBL/GenBank/DDBJ whole genome shotgun (WGS) entry which is preliminary data.</text>
</comment>